<dbReference type="GO" id="GO:0008270">
    <property type="term" value="F:zinc ion binding"/>
    <property type="evidence" value="ECO:0007669"/>
    <property type="project" value="InterPro"/>
</dbReference>
<gene>
    <name evidence="3" type="ORF">BC936DRAFT_142741</name>
</gene>
<dbReference type="OrthoDB" id="3362851at2759"/>
<dbReference type="EMBL" id="RBNI01002386">
    <property type="protein sequence ID" value="RUP49346.1"/>
    <property type="molecule type" value="Genomic_DNA"/>
</dbReference>
<evidence type="ECO:0000313" key="3">
    <source>
        <dbReference type="EMBL" id="RUP49346.1"/>
    </source>
</evidence>
<organism evidence="3 4">
    <name type="scientific">Jimgerdemannia flammicorona</name>
    <dbReference type="NCBI Taxonomy" id="994334"/>
    <lineage>
        <taxon>Eukaryota</taxon>
        <taxon>Fungi</taxon>
        <taxon>Fungi incertae sedis</taxon>
        <taxon>Mucoromycota</taxon>
        <taxon>Mucoromycotina</taxon>
        <taxon>Endogonomycetes</taxon>
        <taxon>Endogonales</taxon>
        <taxon>Endogonaceae</taxon>
        <taxon>Jimgerdemannia</taxon>
    </lineage>
</organism>
<dbReference type="PROSITE" id="PS00463">
    <property type="entry name" value="ZN2_CY6_FUNGAL_1"/>
    <property type="match status" value="1"/>
</dbReference>
<dbReference type="Gene3D" id="4.10.240.10">
    <property type="entry name" value="Zn(2)-C6 fungal-type DNA-binding domain"/>
    <property type="match status" value="1"/>
</dbReference>
<keyword evidence="4" id="KW-1185">Reference proteome</keyword>
<dbReference type="AlphaFoldDB" id="A0A433DEV4"/>
<dbReference type="PROSITE" id="PS50048">
    <property type="entry name" value="ZN2_CY6_FUNGAL_2"/>
    <property type="match status" value="1"/>
</dbReference>
<evidence type="ECO:0000259" key="2">
    <source>
        <dbReference type="PROSITE" id="PS50048"/>
    </source>
</evidence>
<keyword evidence="1" id="KW-0539">Nucleus</keyword>
<dbReference type="InterPro" id="IPR050987">
    <property type="entry name" value="AtrR-like"/>
</dbReference>
<dbReference type="Proteomes" id="UP000268093">
    <property type="component" value="Unassembled WGS sequence"/>
</dbReference>
<dbReference type="SUPFAM" id="SSF57701">
    <property type="entry name" value="Zn2/Cys6 DNA-binding domain"/>
    <property type="match status" value="1"/>
</dbReference>
<dbReference type="SMART" id="SM00066">
    <property type="entry name" value="GAL4"/>
    <property type="match status" value="1"/>
</dbReference>
<protein>
    <recommendedName>
        <fullName evidence="2">Zn(2)-C6 fungal-type domain-containing protein</fullName>
    </recommendedName>
</protein>
<proteinExistence type="predicted"/>
<reference evidence="3 4" key="1">
    <citation type="journal article" date="2018" name="New Phytol.">
        <title>Phylogenomics of Endogonaceae and evolution of mycorrhizas within Mucoromycota.</title>
        <authorList>
            <person name="Chang Y."/>
            <person name="Desiro A."/>
            <person name="Na H."/>
            <person name="Sandor L."/>
            <person name="Lipzen A."/>
            <person name="Clum A."/>
            <person name="Barry K."/>
            <person name="Grigoriev I.V."/>
            <person name="Martin F.M."/>
            <person name="Stajich J.E."/>
            <person name="Smith M.E."/>
            <person name="Bonito G."/>
            <person name="Spatafora J.W."/>
        </authorList>
    </citation>
    <scope>NUCLEOTIDE SEQUENCE [LARGE SCALE GENOMIC DNA]</scope>
    <source>
        <strain evidence="3 4">GMNB39</strain>
    </source>
</reference>
<dbReference type="CDD" id="cd12148">
    <property type="entry name" value="fungal_TF_MHR"/>
    <property type="match status" value="1"/>
</dbReference>
<dbReference type="PANTHER" id="PTHR46910">
    <property type="entry name" value="TRANSCRIPTION FACTOR PDR1"/>
    <property type="match status" value="1"/>
</dbReference>
<comment type="caution">
    <text evidence="3">The sequence shown here is derived from an EMBL/GenBank/DDBJ whole genome shotgun (WGS) entry which is preliminary data.</text>
</comment>
<sequence>MSSTDSDTPQHYRSFQQVWKIKDLVRTREACMRCRKKRSKCDGKRPCQRCFRVNFECVYTTPKIVPEPEDVNKENEAEALVADVVHKVSELEHALDELGAEIVTMRRRRAVFPVANEISGIGYEYQNLPCFDEDGECKEKEDQAGSAVVPGTARSEKPWVITLTKNSLRVQTNINQAAQLHEFLYNAGSRMVHRGPVMLSRPVGTQVMAIMLMVRWPNWQCALLPLLEKYFPKPVARPKLLTMSTMFIPFDLEEILLEVIVSQTLCCVPLYFVRLDERVFAYVTNRRPKSLHYTALCLAVGALNAQHVLSYHIDATAFGLPADFNTTEFARALARNYFARAQDILLDQVLASDASALCADTIEALQLLTKYLVDSNQPALALTYVGLAIRVATQLDYHRALHDPTSSAQIVDAADFNKALKWNLLVCTDKALRSLALPAHAVGTQLIHSITADTRLNLLNVTVRAPPDATEAALQRFYDRLHTAKLSAITRDMFDAWWGESQRVPASDELDRFEAAFKRWAAELPPCLTMGYPHSSQKSYLLALNIQIVHHVNLVELYRPFLHLCSTTLPPGLPRRAETACSDAAVRCTRLIRMFMQEGGCLFPMSLYSMPCNAHMSLTESEDEKVAAVNRACIAAGLKMLKESREFVRGEMVFGAMAKFLEELMLAKGIDADDDEVLGEEVEFLPVKMPGVGW</sequence>
<dbReference type="GO" id="GO:0000981">
    <property type="term" value="F:DNA-binding transcription factor activity, RNA polymerase II-specific"/>
    <property type="evidence" value="ECO:0007669"/>
    <property type="project" value="InterPro"/>
</dbReference>
<evidence type="ECO:0000313" key="4">
    <source>
        <dbReference type="Proteomes" id="UP000268093"/>
    </source>
</evidence>
<accession>A0A433DEV4</accession>
<dbReference type="InterPro" id="IPR036864">
    <property type="entry name" value="Zn2-C6_fun-type_DNA-bd_sf"/>
</dbReference>
<dbReference type="PANTHER" id="PTHR46910:SF1">
    <property type="entry name" value="MISCELLANEOUS ZN(II)2CYS6 TRANSCRIPTION FACTOR (EUROFUNG)-RELATED"/>
    <property type="match status" value="1"/>
</dbReference>
<name>A0A433DEV4_9FUNG</name>
<feature type="domain" description="Zn(2)-C6 fungal-type" evidence="2">
    <location>
        <begin position="30"/>
        <end position="59"/>
    </location>
</feature>
<dbReference type="CDD" id="cd00067">
    <property type="entry name" value="GAL4"/>
    <property type="match status" value="1"/>
</dbReference>
<evidence type="ECO:0000256" key="1">
    <source>
        <dbReference type="ARBA" id="ARBA00023242"/>
    </source>
</evidence>
<dbReference type="InterPro" id="IPR001138">
    <property type="entry name" value="Zn2Cys6_DnaBD"/>
</dbReference>
<dbReference type="Pfam" id="PF00172">
    <property type="entry name" value="Zn_clus"/>
    <property type="match status" value="1"/>
</dbReference>